<accession>A0AAE0J6A6</accession>
<proteinExistence type="predicted"/>
<reference evidence="1" key="1">
    <citation type="journal article" date="2023" name="Mol. Phylogenet. Evol.">
        <title>Genome-scale phylogeny and comparative genomics of the fungal order Sordariales.</title>
        <authorList>
            <person name="Hensen N."/>
            <person name="Bonometti L."/>
            <person name="Westerberg I."/>
            <person name="Brannstrom I.O."/>
            <person name="Guillou S."/>
            <person name="Cros-Aarteil S."/>
            <person name="Calhoun S."/>
            <person name="Haridas S."/>
            <person name="Kuo A."/>
            <person name="Mondo S."/>
            <person name="Pangilinan J."/>
            <person name="Riley R."/>
            <person name="LaButti K."/>
            <person name="Andreopoulos B."/>
            <person name="Lipzen A."/>
            <person name="Chen C."/>
            <person name="Yan M."/>
            <person name="Daum C."/>
            <person name="Ng V."/>
            <person name="Clum A."/>
            <person name="Steindorff A."/>
            <person name="Ohm R.A."/>
            <person name="Martin F."/>
            <person name="Silar P."/>
            <person name="Natvig D.O."/>
            <person name="Lalanne C."/>
            <person name="Gautier V."/>
            <person name="Ament-Velasquez S.L."/>
            <person name="Kruys A."/>
            <person name="Hutchinson M.I."/>
            <person name="Powell A.J."/>
            <person name="Barry K."/>
            <person name="Miller A.N."/>
            <person name="Grigoriev I.V."/>
            <person name="Debuchy R."/>
            <person name="Gladieux P."/>
            <person name="Hiltunen Thoren M."/>
            <person name="Johannesson H."/>
        </authorList>
    </citation>
    <scope>NUCLEOTIDE SEQUENCE</scope>
    <source>
        <strain evidence="1">SMH4131-1</strain>
    </source>
</reference>
<dbReference type="Proteomes" id="UP001286456">
    <property type="component" value="Unassembled WGS sequence"/>
</dbReference>
<comment type="caution">
    <text evidence="1">The sequence shown here is derived from an EMBL/GenBank/DDBJ whole genome shotgun (WGS) entry which is preliminary data.</text>
</comment>
<organism evidence="1 2">
    <name type="scientific">Cercophora scortea</name>
    <dbReference type="NCBI Taxonomy" id="314031"/>
    <lineage>
        <taxon>Eukaryota</taxon>
        <taxon>Fungi</taxon>
        <taxon>Dikarya</taxon>
        <taxon>Ascomycota</taxon>
        <taxon>Pezizomycotina</taxon>
        <taxon>Sordariomycetes</taxon>
        <taxon>Sordariomycetidae</taxon>
        <taxon>Sordariales</taxon>
        <taxon>Lasiosphaeriaceae</taxon>
        <taxon>Cercophora</taxon>
    </lineage>
</organism>
<name>A0AAE0J6A6_9PEZI</name>
<keyword evidence="2" id="KW-1185">Reference proteome</keyword>
<protein>
    <submittedName>
        <fullName evidence="1">Uncharacterized protein</fullName>
    </submittedName>
</protein>
<sequence length="205" mass="22652">MSLHIPSGPSFEAGDARAVRRSFTAWAGCVVNGGWRVVGGAVLHFAHGVCDQAVCRNRYLRLPALLMLMRPTWYPSWGLGLPVSLGNPFPTSRLPHSTYIFYSPPSIPIVHALSTLLLALRLRPHIVCLWPVLIQLYPPPSYSFTCWHHLLSFLVTGSQRISPPSHRHLPTFSQATDLSVLITERTIANSIQTAGKCRGALCDIH</sequence>
<reference evidence="1" key="2">
    <citation type="submission" date="2023-06" db="EMBL/GenBank/DDBJ databases">
        <authorList>
            <consortium name="Lawrence Berkeley National Laboratory"/>
            <person name="Haridas S."/>
            <person name="Hensen N."/>
            <person name="Bonometti L."/>
            <person name="Westerberg I."/>
            <person name="Brannstrom I.O."/>
            <person name="Guillou S."/>
            <person name="Cros-Aarteil S."/>
            <person name="Calhoun S."/>
            <person name="Kuo A."/>
            <person name="Mondo S."/>
            <person name="Pangilinan J."/>
            <person name="Riley R."/>
            <person name="Labutti K."/>
            <person name="Andreopoulos B."/>
            <person name="Lipzen A."/>
            <person name="Chen C."/>
            <person name="Yanf M."/>
            <person name="Daum C."/>
            <person name="Ng V."/>
            <person name="Clum A."/>
            <person name="Steindorff A."/>
            <person name="Ohm R."/>
            <person name="Martin F."/>
            <person name="Silar P."/>
            <person name="Natvig D."/>
            <person name="Lalanne C."/>
            <person name="Gautier V."/>
            <person name="Ament-Velasquez S.L."/>
            <person name="Kruys A."/>
            <person name="Hutchinson M.I."/>
            <person name="Powell A.J."/>
            <person name="Barry K."/>
            <person name="Miller A.N."/>
            <person name="Grigoriev I.V."/>
            <person name="Debuchy R."/>
            <person name="Gladieux P."/>
            <person name="Thoren M.H."/>
            <person name="Johannesson H."/>
        </authorList>
    </citation>
    <scope>NUCLEOTIDE SEQUENCE</scope>
    <source>
        <strain evidence="1">SMH4131-1</strain>
    </source>
</reference>
<dbReference type="AlphaFoldDB" id="A0AAE0J6A6"/>
<evidence type="ECO:0000313" key="1">
    <source>
        <dbReference type="EMBL" id="KAK3337704.1"/>
    </source>
</evidence>
<dbReference type="EMBL" id="JAUEPO010000001">
    <property type="protein sequence ID" value="KAK3337704.1"/>
    <property type="molecule type" value="Genomic_DNA"/>
</dbReference>
<gene>
    <name evidence="1" type="ORF">B0T19DRAFT_80978</name>
</gene>
<evidence type="ECO:0000313" key="2">
    <source>
        <dbReference type="Proteomes" id="UP001286456"/>
    </source>
</evidence>